<dbReference type="EMBL" id="LVIE01000186">
    <property type="protein sequence ID" value="OHT23359.1"/>
    <property type="molecule type" value="Genomic_DNA"/>
</dbReference>
<keyword evidence="2" id="KW-1185">Reference proteome</keyword>
<protein>
    <submittedName>
        <fullName evidence="1">Uncharacterized protein</fullName>
    </submittedName>
</protein>
<evidence type="ECO:0000313" key="2">
    <source>
        <dbReference type="Proteomes" id="UP000179588"/>
    </source>
</evidence>
<evidence type="ECO:0000313" key="1">
    <source>
        <dbReference type="EMBL" id="OHT23359.1"/>
    </source>
</evidence>
<dbReference type="RefSeq" id="WP_070929063.1">
    <property type="nucleotide sequence ID" value="NZ_VAUE01000095.1"/>
</dbReference>
<sequence length="206" mass="23870">MSDSNESCIENILKKAYENILTSKNDYFSYFAKESVSFELWFTTELAMFLKQQDCEVMFTPSAMIREKIKNIENETSTTYSYKYLDLFVLKEKEQCAIEIKIATPATQDKYKNNCKSDMDKLTSLANVLSTNQIYNTNEIKKLFILVTASEKNRNIYNNGWSKWLNEIFSDDAASFIAYSQFAGESKLDSEETHNTTVVVYQHVIN</sequence>
<reference evidence="1 2" key="1">
    <citation type="submission" date="2016-03" db="EMBL/GenBank/DDBJ databases">
        <title>Genome sequence of Providencia stuartii strain, isolated from the salivary glands of larval Lucilia sericata.</title>
        <authorList>
            <person name="Yuan Y."/>
            <person name="Zhang Y."/>
            <person name="Fu S."/>
            <person name="Crippen T.L."/>
            <person name="Visi D."/>
            <person name="Benbow M.E."/>
            <person name="Allen M."/>
            <person name="Tomberlin J.K."/>
            <person name="Sze S.-H."/>
            <person name="Tarone A.M."/>
        </authorList>
    </citation>
    <scope>NUCLEOTIDE SEQUENCE [LARGE SCALE GENOMIC DNA]</scope>
    <source>
        <strain evidence="1 2">Crippen</strain>
    </source>
</reference>
<dbReference type="Proteomes" id="UP000179588">
    <property type="component" value="Unassembled WGS sequence"/>
</dbReference>
<proteinExistence type="predicted"/>
<name>A0A1S1HM14_PROST</name>
<accession>A0A1S1HM14</accession>
<dbReference type="AlphaFoldDB" id="A0A1S1HM14"/>
<organism evidence="1 2">
    <name type="scientific">Providencia stuartii</name>
    <dbReference type="NCBI Taxonomy" id="588"/>
    <lineage>
        <taxon>Bacteria</taxon>
        <taxon>Pseudomonadati</taxon>
        <taxon>Pseudomonadota</taxon>
        <taxon>Gammaproteobacteria</taxon>
        <taxon>Enterobacterales</taxon>
        <taxon>Morganellaceae</taxon>
        <taxon>Providencia</taxon>
    </lineage>
</organism>
<comment type="caution">
    <text evidence="1">The sequence shown here is derived from an EMBL/GenBank/DDBJ whole genome shotgun (WGS) entry which is preliminary data.</text>
</comment>
<gene>
    <name evidence="1" type="ORF">A3Q29_21100</name>
</gene>